<feature type="transmembrane region" description="Helical" evidence="6">
    <location>
        <begin position="148"/>
        <end position="173"/>
    </location>
</feature>
<dbReference type="Proteomes" id="UP000762676">
    <property type="component" value="Unassembled WGS sequence"/>
</dbReference>
<evidence type="ECO:0000256" key="2">
    <source>
        <dbReference type="ARBA" id="ARBA00022692"/>
    </source>
</evidence>
<dbReference type="PROSITE" id="PS50262">
    <property type="entry name" value="G_PROTEIN_RECEP_F1_2"/>
    <property type="match status" value="1"/>
</dbReference>
<keyword evidence="8" id="KW-0675">Receptor</keyword>
<feature type="transmembrane region" description="Helical" evidence="6">
    <location>
        <begin position="209"/>
        <end position="229"/>
    </location>
</feature>
<feature type="region of interest" description="Disordered" evidence="5">
    <location>
        <begin position="295"/>
        <end position="347"/>
    </location>
</feature>
<dbReference type="InterPro" id="IPR017452">
    <property type="entry name" value="GPCR_Rhodpsn_7TM"/>
</dbReference>
<dbReference type="SUPFAM" id="SSF81321">
    <property type="entry name" value="Family A G protein-coupled receptor-like"/>
    <property type="match status" value="1"/>
</dbReference>
<feature type="transmembrane region" description="Helical" evidence="6">
    <location>
        <begin position="63"/>
        <end position="84"/>
    </location>
</feature>
<proteinExistence type="predicted"/>
<dbReference type="PANTHER" id="PTHR46641:SF18">
    <property type="entry name" value="G-PROTEIN COUPLED RECEPTORS FAMILY 1 PROFILE DOMAIN-CONTAINING PROTEIN"/>
    <property type="match status" value="1"/>
</dbReference>
<name>A0AAV4FFG5_9GAST</name>
<keyword evidence="3 6" id="KW-1133">Transmembrane helix</keyword>
<sequence length="347" mass="38430">MTNNISSIVSTDRYFGYPYKREYTLVMRYQPPFWPFLLVAGLTTNILNIITFLKVGVKDSVSILLLTISMSDACFLTLVSPVLLRHAFLSVGSYKVQALNDLRVMTFWPAFTCYDFSAYVSVVLGVTRCACVAMPLRFKSVFTKKRTIIAVGVLFCINVLIHIPVLTIFRLGLKIDPLTNKSYVGVVREGGSLETYKQRLNDTINKNTLQVISFIVLVACAALLSFKLFQTSKIRSKSAAVSDTSEKSGKSPSQSQAASHKLSPKDVRVVQSVILCVSREQEKIPIEKNQRANQLFNSSTRSSSVSKTMPSNVASRVQTSESQSVPGLDFGQNKENVPNRNAEAVVV</sequence>
<accession>A0AAV4FFG5</accession>
<organism evidence="8 9">
    <name type="scientific">Elysia marginata</name>
    <dbReference type="NCBI Taxonomy" id="1093978"/>
    <lineage>
        <taxon>Eukaryota</taxon>
        <taxon>Metazoa</taxon>
        <taxon>Spiralia</taxon>
        <taxon>Lophotrochozoa</taxon>
        <taxon>Mollusca</taxon>
        <taxon>Gastropoda</taxon>
        <taxon>Heterobranchia</taxon>
        <taxon>Euthyneura</taxon>
        <taxon>Panpulmonata</taxon>
        <taxon>Sacoglossa</taxon>
        <taxon>Placobranchoidea</taxon>
        <taxon>Plakobranchidae</taxon>
        <taxon>Elysia</taxon>
    </lineage>
</organism>
<dbReference type="GO" id="GO:0016020">
    <property type="term" value="C:membrane"/>
    <property type="evidence" value="ECO:0007669"/>
    <property type="project" value="UniProtKB-SubCell"/>
</dbReference>
<keyword evidence="4 6" id="KW-0472">Membrane</keyword>
<evidence type="ECO:0000256" key="5">
    <source>
        <dbReference type="SAM" id="MobiDB-lite"/>
    </source>
</evidence>
<dbReference type="EMBL" id="BMAT01000732">
    <property type="protein sequence ID" value="GFR72059.1"/>
    <property type="molecule type" value="Genomic_DNA"/>
</dbReference>
<comment type="subcellular location">
    <subcellularLocation>
        <location evidence="1">Membrane</location>
    </subcellularLocation>
</comment>
<keyword evidence="9" id="KW-1185">Reference proteome</keyword>
<feature type="transmembrane region" description="Helical" evidence="6">
    <location>
        <begin position="33"/>
        <end position="51"/>
    </location>
</feature>
<keyword evidence="2 6" id="KW-0812">Transmembrane</keyword>
<evidence type="ECO:0000256" key="1">
    <source>
        <dbReference type="ARBA" id="ARBA00004370"/>
    </source>
</evidence>
<evidence type="ECO:0000256" key="3">
    <source>
        <dbReference type="ARBA" id="ARBA00022989"/>
    </source>
</evidence>
<dbReference type="AlphaFoldDB" id="A0AAV4FFG5"/>
<reference evidence="8 9" key="1">
    <citation type="journal article" date="2021" name="Elife">
        <title>Chloroplast acquisition without the gene transfer in kleptoplastic sea slugs, Plakobranchus ocellatus.</title>
        <authorList>
            <person name="Maeda T."/>
            <person name="Takahashi S."/>
            <person name="Yoshida T."/>
            <person name="Shimamura S."/>
            <person name="Takaki Y."/>
            <person name="Nagai Y."/>
            <person name="Toyoda A."/>
            <person name="Suzuki Y."/>
            <person name="Arimoto A."/>
            <person name="Ishii H."/>
            <person name="Satoh N."/>
            <person name="Nishiyama T."/>
            <person name="Hasebe M."/>
            <person name="Maruyama T."/>
            <person name="Minagawa J."/>
            <person name="Obokata J."/>
            <person name="Shigenobu S."/>
        </authorList>
    </citation>
    <scope>NUCLEOTIDE SEQUENCE [LARGE SCALE GENOMIC DNA]</scope>
</reference>
<feature type="compositionally biased region" description="Polar residues" evidence="5">
    <location>
        <begin position="312"/>
        <end position="325"/>
    </location>
</feature>
<feature type="domain" description="G-protein coupled receptors family 1 profile" evidence="7">
    <location>
        <begin position="44"/>
        <end position="166"/>
    </location>
</feature>
<dbReference type="Gene3D" id="1.20.1070.10">
    <property type="entry name" value="Rhodopsin 7-helix transmembrane proteins"/>
    <property type="match status" value="1"/>
</dbReference>
<evidence type="ECO:0000259" key="7">
    <source>
        <dbReference type="PROSITE" id="PS50262"/>
    </source>
</evidence>
<dbReference type="PANTHER" id="PTHR46641">
    <property type="entry name" value="FMRFAMIDE RECEPTOR-RELATED"/>
    <property type="match status" value="1"/>
</dbReference>
<protein>
    <submittedName>
        <fullName evidence="8">Chemosensory receptor C</fullName>
    </submittedName>
</protein>
<feature type="compositionally biased region" description="Low complexity" evidence="5">
    <location>
        <begin position="298"/>
        <end position="311"/>
    </location>
</feature>
<dbReference type="InterPro" id="IPR052954">
    <property type="entry name" value="GPCR-Ligand_Int"/>
</dbReference>
<feature type="region of interest" description="Disordered" evidence="5">
    <location>
        <begin position="240"/>
        <end position="263"/>
    </location>
</feature>
<comment type="caution">
    <text evidence="8">The sequence shown here is derived from an EMBL/GenBank/DDBJ whole genome shotgun (WGS) entry which is preliminary data.</text>
</comment>
<evidence type="ECO:0000256" key="6">
    <source>
        <dbReference type="SAM" id="Phobius"/>
    </source>
</evidence>
<evidence type="ECO:0000313" key="8">
    <source>
        <dbReference type="EMBL" id="GFR72059.1"/>
    </source>
</evidence>
<evidence type="ECO:0000313" key="9">
    <source>
        <dbReference type="Proteomes" id="UP000762676"/>
    </source>
</evidence>
<evidence type="ECO:0000256" key="4">
    <source>
        <dbReference type="ARBA" id="ARBA00023136"/>
    </source>
</evidence>
<gene>
    <name evidence="8" type="ORF">ElyMa_000368600</name>
</gene>